<accession>A0A839UNL8</accession>
<dbReference type="RefSeq" id="WP_183909587.1">
    <property type="nucleotide sequence ID" value="NZ_JACHXZ010000002.1"/>
</dbReference>
<dbReference type="EMBL" id="JACHXZ010000002">
    <property type="protein sequence ID" value="MBB3168139.1"/>
    <property type="molecule type" value="Genomic_DNA"/>
</dbReference>
<feature type="region of interest" description="Disordered" evidence="3">
    <location>
        <begin position="83"/>
        <end position="102"/>
    </location>
</feature>
<evidence type="ECO:0000256" key="2">
    <source>
        <dbReference type="RuleBase" id="RU003860"/>
    </source>
</evidence>
<dbReference type="Proteomes" id="UP000559987">
    <property type="component" value="Unassembled WGS sequence"/>
</dbReference>
<gene>
    <name evidence="4" type="ORF">FHS30_001323</name>
</gene>
<dbReference type="Pfam" id="PF01722">
    <property type="entry name" value="BolA"/>
    <property type="match status" value="1"/>
</dbReference>
<sequence length="102" mass="11130">MSQQQAIEAALREAFNPVFLSIENESHMHNVPAGSESHFKVQLVAEAFSGKRLVQQHQLVYGALGEIMQQIHALALHTWAPDQWQGDQAPASPQCLGGSKVG</sequence>
<comment type="caution">
    <text evidence="4">The sequence shown here is derived from an EMBL/GenBank/DDBJ whole genome shotgun (WGS) entry which is preliminary data.</text>
</comment>
<dbReference type="Gene3D" id="3.30.300.90">
    <property type="entry name" value="BolA-like"/>
    <property type="match status" value="1"/>
</dbReference>
<dbReference type="InterPro" id="IPR002634">
    <property type="entry name" value="BolA"/>
</dbReference>
<dbReference type="PANTHER" id="PTHR46229">
    <property type="entry name" value="BOLA TRANSCRIPTION REGULATOR"/>
    <property type="match status" value="1"/>
</dbReference>
<proteinExistence type="inferred from homology"/>
<keyword evidence="5" id="KW-1185">Reference proteome</keyword>
<dbReference type="GO" id="GO:0005829">
    <property type="term" value="C:cytosol"/>
    <property type="evidence" value="ECO:0007669"/>
    <property type="project" value="TreeGrafter"/>
</dbReference>
<protein>
    <submittedName>
        <fullName evidence="4">BolA protein</fullName>
    </submittedName>
</protein>
<organism evidence="4 5">
    <name type="scientific">Simiduia aestuariiviva</name>
    <dbReference type="NCBI Taxonomy" id="1510459"/>
    <lineage>
        <taxon>Bacteria</taxon>
        <taxon>Pseudomonadati</taxon>
        <taxon>Pseudomonadota</taxon>
        <taxon>Gammaproteobacteria</taxon>
        <taxon>Cellvibrionales</taxon>
        <taxon>Cellvibrionaceae</taxon>
        <taxon>Simiduia</taxon>
    </lineage>
</organism>
<dbReference type="InterPro" id="IPR036065">
    <property type="entry name" value="BolA-like_sf"/>
</dbReference>
<dbReference type="GO" id="GO:0006351">
    <property type="term" value="P:DNA-templated transcription"/>
    <property type="evidence" value="ECO:0007669"/>
    <property type="project" value="TreeGrafter"/>
</dbReference>
<evidence type="ECO:0000256" key="3">
    <source>
        <dbReference type="SAM" id="MobiDB-lite"/>
    </source>
</evidence>
<dbReference type="SUPFAM" id="SSF82657">
    <property type="entry name" value="BolA-like"/>
    <property type="match status" value="1"/>
</dbReference>
<evidence type="ECO:0000313" key="4">
    <source>
        <dbReference type="EMBL" id="MBB3168139.1"/>
    </source>
</evidence>
<dbReference type="InterPro" id="IPR050961">
    <property type="entry name" value="BolA/IbaG_stress_morph_reg"/>
</dbReference>
<dbReference type="PANTHER" id="PTHR46229:SF2">
    <property type="entry name" value="BOLA-LIKE PROTEIN 1"/>
    <property type="match status" value="1"/>
</dbReference>
<evidence type="ECO:0000256" key="1">
    <source>
        <dbReference type="ARBA" id="ARBA00005578"/>
    </source>
</evidence>
<comment type="similarity">
    <text evidence="1 2">Belongs to the BolA/IbaG family.</text>
</comment>
<reference evidence="4 5" key="1">
    <citation type="submission" date="2020-08" db="EMBL/GenBank/DDBJ databases">
        <title>Genomic Encyclopedia of Type Strains, Phase III (KMG-III): the genomes of soil and plant-associated and newly described type strains.</title>
        <authorList>
            <person name="Whitman W."/>
        </authorList>
    </citation>
    <scope>NUCLEOTIDE SEQUENCE [LARGE SCALE GENOMIC DNA]</scope>
    <source>
        <strain evidence="4 5">CECT 8571</strain>
    </source>
</reference>
<name>A0A839UNL8_9GAMM</name>
<evidence type="ECO:0000313" key="5">
    <source>
        <dbReference type="Proteomes" id="UP000559987"/>
    </source>
</evidence>
<dbReference type="AlphaFoldDB" id="A0A839UNL8"/>
<dbReference type="PIRSF" id="PIRSF003113">
    <property type="entry name" value="BolA"/>
    <property type="match status" value="1"/>
</dbReference>